<reference evidence="3 4" key="1">
    <citation type="submission" date="2016-10" db="EMBL/GenBank/DDBJ databases">
        <authorList>
            <person name="de Groot N.N."/>
        </authorList>
    </citation>
    <scope>NUCLEOTIDE SEQUENCE [LARGE SCALE GENOMIC DNA]</scope>
    <source>
        <strain evidence="3 4">CGMCC 1.8925</strain>
    </source>
</reference>
<accession>A0A1G5E4R7</accession>
<dbReference type="InterPro" id="IPR018728">
    <property type="entry name" value="DUF2268"/>
</dbReference>
<proteinExistence type="predicted"/>
<dbReference type="EMBL" id="FMVT01000003">
    <property type="protein sequence ID" value="SCY21952.1"/>
    <property type="molecule type" value="Genomic_DNA"/>
</dbReference>
<organism evidence="3 4">
    <name type="scientific">Paracoccus tibetensis</name>
    <dbReference type="NCBI Taxonomy" id="336292"/>
    <lineage>
        <taxon>Bacteria</taxon>
        <taxon>Pseudomonadati</taxon>
        <taxon>Pseudomonadota</taxon>
        <taxon>Alphaproteobacteria</taxon>
        <taxon>Rhodobacterales</taxon>
        <taxon>Paracoccaceae</taxon>
        <taxon>Paracoccus</taxon>
    </lineage>
</organism>
<keyword evidence="3" id="KW-0378">Hydrolase</keyword>
<dbReference type="OrthoDB" id="69012at2"/>
<dbReference type="Proteomes" id="UP000199502">
    <property type="component" value="Unassembled WGS sequence"/>
</dbReference>
<dbReference type="AlphaFoldDB" id="A0A1G5E4R7"/>
<name>A0A1G5E4R7_9RHOB</name>
<dbReference type="STRING" id="336292.SAMN05660710_00943"/>
<feature type="region of interest" description="Disordered" evidence="1">
    <location>
        <begin position="225"/>
        <end position="302"/>
    </location>
</feature>
<evidence type="ECO:0000313" key="4">
    <source>
        <dbReference type="Proteomes" id="UP000199502"/>
    </source>
</evidence>
<sequence>MTIWQLHLLNARGDLTVIMAEIRAHAREVLALVEARLDVPRFDLVVRVGDDVIPEWGIGGRAPARGVIELVVDPARLAPEHFRRTLVHELHHLARWEGPGYGRSLGEALVSEGLAGHFVTEILGGPADPWDQVRPGAGVLKQAASLWARPDYDHGAWFFGRGKMRKWTGYGLGHRIVAEHMAEGETAAALVHAPADAFRAALRRLMAADGVELTEEEEAALVLAEAGAEASRDDRGASPPEPPGYLSTEDEARELPSAGAAEEEKAEEAAGEGAAEMGLPRDRGHEDGQREVEAEDQEDRAQ</sequence>
<feature type="domain" description="DUF2268" evidence="2">
    <location>
        <begin position="45"/>
        <end position="198"/>
    </location>
</feature>
<dbReference type="GO" id="GO:0006508">
    <property type="term" value="P:proteolysis"/>
    <property type="evidence" value="ECO:0007669"/>
    <property type="project" value="UniProtKB-KW"/>
</dbReference>
<evidence type="ECO:0000313" key="3">
    <source>
        <dbReference type="EMBL" id="SCY21952.1"/>
    </source>
</evidence>
<gene>
    <name evidence="3" type="ORF">SAMN05660710_00943</name>
</gene>
<feature type="compositionally biased region" description="Acidic residues" evidence="1">
    <location>
        <begin position="293"/>
        <end position="302"/>
    </location>
</feature>
<dbReference type="Pfam" id="PF10026">
    <property type="entry name" value="DUF2268"/>
    <property type="match status" value="1"/>
</dbReference>
<evidence type="ECO:0000256" key="1">
    <source>
        <dbReference type="SAM" id="MobiDB-lite"/>
    </source>
</evidence>
<evidence type="ECO:0000259" key="2">
    <source>
        <dbReference type="Pfam" id="PF10026"/>
    </source>
</evidence>
<protein>
    <submittedName>
        <fullName evidence="3">Predicted Zn-dependent protease</fullName>
    </submittedName>
</protein>
<keyword evidence="4" id="KW-1185">Reference proteome</keyword>
<feature type="compositionally biased region" description="Basic and acidic residues" evidence="1">
    <location>
        <begin position="279"/>
        <end position="292"/>
    </location>
</feature>
<keyword evidence="3" id="KW-0645">Protease</keyword>
<dbReference type="GO" id="GO:0008233">
    <property type="term" value="F:peptidase activity"/>
    <property type="evidence" value="ECO:0007669"/>
    <property type="project" value="UniProtKB-KW"/>
</dbReference>